<feature type="transmembrane region" description="Helical" evidence="4">
    <location>
        <begin position="12"/>
        <end position="31"/>
    </location>
</feature>
<organism evidence="6 7">
    <name type="scientific">Candidatus Lactobacillus pullistercoris</name>
    <dbReference type="NCBI Taxonomy" id="2838636"/>
    <lineage>
        <taxon>Bacteria</taxon>
        <taxon>Bacillati</taxon>
        <taxon>Bacillota</taxon>
        <taxon>Bacilli</taxon>
        <taxon>Lactobacillales</taxon>
        <taxon>Lactobacillaceae</taxon>
        <taxon>Lactobacillus</taxon>
    </lineage>
</organism>
<evidence type="ECO:0000256" key="2">
    <source>
        <dbReference type="ARBA" id="ARBA00007639"/>
    </source>
</evidence>
<dbReference type="Proteomes" id="UP000823844">
    <property type="component" value="Unassembled WGS sequence"/>
</dbReference>
<keyword evidence="4" id="KW-1133">Transmembrane helix</keyword>
<accession>A0A9E2NW35</accession>
<dbReference type="GO" id="GO:0030246">
    <property type="term" value="F:carbohydrate binding"/>
    <property type="evidence" value="ECO:0007669"/>
    <property type="project" value="UniProtKB-ARBA"/>
</dbReference>
<dbReference type="InterPro" id="IPR028082">
    <property type="entry name" value="Peripla_BP_I"/>
</dbReference>
<dbReference type="EMBL" id="JAHLFT010000104">
    <property type="protein sequence ID" value="MBU3829069.1"/>
    <property type="molecule type" value="Genomic_DNA"/>
</dbReference>
<evidence type="ECO:0000313" key="6">
    <source>
        <dbReference type="EMBL" id="MBU3829069.1"/>
    </source>
</evidence>
<evidence type="ECO:0000259" key="5">
    <source>
        <dbReference type="Pfam" id="PF13407"/>
    </source>
</evidence>
<reference evidence="6" key="2">
    <citation type="submission" date="2021-04" db="EMBL/GenBank/DDBJ databases">
        <authorList>
            <person name="Gilroy R."/>
        </authorList>
    </citation>
    <scope>NUCLEOTIDE SEQUENCE</scope>
    <source>
        <strain evidence="6">F6-686</strain>
    </source>
</reference>
<keyword evidence="3" id="KW-0732">Signal</keyword>
<comment type="subcellular location">
    <subcellularLocation>
        <location evidence="1">Cell envelope</location>
    </subcellularLocation>
</comment>
<dbReference type="SUPFAM" id="SSF53822">
    <property type="entry name" value="Periplasmic binding protein-like I"/>
    <property type="match status" value="1"/>
</dbReference>
<dbReference type="Pfam" id="PF13407">
    <property type="entry name" value="Peripla_BP_4"/>
    <property type="match status" value="1"/>
</dbReference>
<reference evidence="6" key="1">
    <citation type="journal article" date="2021" name="PeerJ">
        <title>Extensive microbial diversity within the chicken gut microbiome revealed by metagenomics and culture.</title>
        <authorList>
            <person name="Gilroy R."/>
            <person name="Ravi A."/>
            <person name="Getino M."/>
            <person name="Pursley I."/>
            <person name="Horton D.L."/>
            <person name="Alikhan N.F."/>
            <person name="Baker D."/>
            <person name="Gharbi K."/>
            <person name="Hall N."/>
            <person name="Watson M."/>
            <person name="Adriaenssens E.M."/>
            <person name="Foster-Nyarko E."/>
            <person name="Jarju S."/>
            <person name="Secka A."/>
            <person name="Antonio M."/>
            <person name="Oren A."/>
            <person name="Chaudhuri R.R."/>
            <person name="La Ragione R."/>
            <person name="Hildebrand F."/>
            <person name="Pallen M.J."/>
        </authorList>
    </citation>
    <scope>NUCLEOTIDE SEQUENCE</scope>
    <source>
        <strain evidence="6">F6-686</strain>
    </source>
</reference>
<sequence>MKKHKFKFRSFIFPIVIVILVTTTWLVYLSYPFDHQAIQIGSSYMTMNNEFFPVVNDEVANYVDKEKSFLHNRDPDLSVNKQVEQIHSFMKKDVNAIILNPVDGNSAKLNQAISAAHKQGIKIIIVDSQVKTKNVDCTIISDNYRAGQLCAKQLIHSKKIAKILIIEQTTANSAIDRINGFIDTIKKTKNPNYKIVGRLNTNGQSETAFPLVKKFIAKKIPFNAVMALNDKTAVGALAAIDSSVSKSKTISVYSVDGSKDIKQIIGKNKNAAATVAQSPFKLGQIAVKTAYKLIDGKKVPKKIVLPVRIITNRNINKFDTAGWQ</sequence>
<dbReference type="PANTHER" id="PTHR46847:SF1">
    <property type="entry name" value="D-ALLOSE-BINDING PERIPLASMIC PROTEIN-RELATED"/>
    <property type="match status" value="1"/>
</dbReference>
<name>A0A9E2NW35_9LACO</name>
<comment type="caution">
    <text evidence="6">The sequence shown here is derived from an EMBL/GenBank/DDBJ whole genome shotgun (WGS) entry which is preliminary data.</text>
</comment>
<evidence type="ECO:0000256" key="1">
    <source>
        <dbReference type="ARBA" id="ARBA00004196"/>
    </source>
</evidence>
<evidence type="ECO:0000313" key="7">
    <source>
        <dbReference type="Proteomes" id="UP000823844"/>
    </source>
</evidence>
<keyword evidence="4" id="KW-0472">Membrane</keyword>
<evidence type="ECO:0000256" key="3">
    <source>
        <dbReference type="ARBA" id="ARBA00022729"/>
    </source>
</evidence>
<protein>
    <submittedName>
        <fullName evidence="6">Substrate-binding domain-containing protein</fullName>
    </submittedName>
</protein>
<feature type="domain" description="Periplasmic binding protein" evidence="5">
    <location>
        <begin position="43"/>
        <end position="298"/>
    </location>
</feature>
<dbReference type="InterPro" id="IPR025997">
    <property type="entry name" value="SBP_2_dom"/>
</dbReference>
<dbReference type="GO" id="GO:0030313">
    <property type="term" value="C:cell envelope"/>
    <property type="evidence" value="ECO:0007669"/>
    <property type="project" value="UniProtKB-SubCell"/>
</dbReference>
<comment type="similarity">
    <text evidence="2">Belongs to the bacterial solute-binding protein 2 family.</text>
</comment>
<dbReference type="PANTHER" id="PTHR46847">
    <property type="entry name" value="D-ALLOSE-BINDING PERIPLASMIC PROTEIN-RELATED"/>
    <property type="match status" value="1"/>
</dbReference>
<dbReference type="AlphaFoldDB" id="A0A9E2NW35"/>
<keyword evidence="4" id="KW-0812">Transmembrane</keyword>
<dbReference type="Gene3D" id="3.40.50.2300">
    <property type="match status" value="2"/>
</dbReference>
<gene>
    <name evidence="6" type="ORF">H9806_08145</name>
</gene>
<evidence type="ECO:0000256" key="4">
    <source>
        <dbReference type="SAM" id="Phobius"/>
    </source>
</evidence>
<proteinExistence type="inferred from homology"/>